<feature type="compositionally biased region" description="Low complexity" evidence="1">
    <location>
        <begin position="27"/>
        <end position="45"/>
    </location>
</feature>
<feature type="compositionally biased region" description="Basic residues" evidence="1">
    <location>
        <begin position="153"/>
        <end position="162"/>
    </location>
</feature>
<feature type="region of interest" description="Disordered" evidence="1">
    <location>
        <begin position="1"/>
        <end position="165"/>
    </location>
</feature>
<gene>
    <name evidence="2" type="ORF">HYFRA_00001238</name>
</gene>
<comment type="caution">
    <text evidence="2">The sequence shown here is derived from an EMBL/GenBank/DDBJ whole genome shotgun (WGS) entry which is preliminary data.</text>
</comment>
<feature type="compositionally biased region" description="Basic and acidic residues" evidence="1">
    <location>
        <begin position="127"/>
        <end position="151"/>
    </location>
</feature>
<feature type="compositionally biased region" description="Low complexity" evidence="1">
    <location>
        <begin position="70"/>
        <end position="88"/>
    </location>
</feature>
<keyword evidence="3" id="KW-1185">Reference proteome</keyword>
<proteinExistence type="predicted"/>
<feature type="compositionally biased region" description="Basic and acidic residues" evidence="1">
    <location>
        <begin position="93"/>
        <end position="108"/>
    </location>
</feature>
<sequence length="323" mass="36039">MVTLRDGKRVGGDGTSSVEPQTKKVKATSSSTKASASAKPAVKTTNSTKKSKDLPKPKDEIKAEVKEAPSRPAAKSSSPKPEPIELSPNDTSNTKDEAAKPEESKPEASKPQTPTKTPPSPTPAAKPYEKTPGRVGPIREDDMSIKFDIKPFKGPKGKKVRKTAQEKDDEYGRLCLETPGHTFHELHVCYEKGPAGSPTYDKAGFELDYEKVANWMQPKPYNKQSMMRGMDKYCDRVDKEKNRMTELFWEPGAAPEGPCIDTNHWKDRVSKDLGIPYHKIGVPEFEKWDQMGFPKAKRGEYENPSEEERKRMSRLMSGSALRK</sequence>
<accession>A0A9N9PML5</accession>
<evidence type="ECO:0000256" key="1">
    <source>
        <dbReference type="SAM" id="MobiDB-lite"/>
    </source>
</evidence>
<dbReference type="AlphaFoldDB" id="A0A9N9PML5"/>
<name>A0A9N9PML5_9HELO</name>
<reference evidence="2" key="1">
    <citation type="submission" date="2021-07" db="EMBL/GenBank/DDBJ databases">
        <authorList>
            <person name="Durling M."/>
        </authorList>
    </citation>
    <scope>NUCLEOTIDE SEQUENCE</scope>
</reference>
<dbReference type="Proteomes" id="UP000696280">
    <property type="component" value="Unassembled WGS sequence"/>
</dbReference>
<feature type="compositionally biased region" description="Basic and acidic residues" evidence="1">
    <location>
        <begin position="1"/>
        <end position="11"/>
    </location>
</feature>
<feature type="compositionally biased region" description="Basic and acidic residues" evidence="1">
    <location>
        <begin position="50"/>
        <end position="69"/>
    </location>
</feature>
<feature type="region of interest" description="Disordered" evidence="1">
    <location>
        <begin position="296"/>
        <end position="323"/>
    </location>
</feature>
<dbReference type="OrthoDB" id="197676at2759"/>
<evidence type="ECO:0000313" key="2">
    <source>
        <dbReference type="EMBL" id="CAG8952491.1"/>
    </source>
</evidence>
<dbReference type="EMBL" id="CAJVRL010000045">
    <property type="protein sequence ID" value="CAG8952491.1"/>
    <property type="molecule type" value="Genomic_DNA"/>
</dbReference>
<feature type="compositionally biased region" description="Basic and acidic residues" evidence="1">
    <location>
        <begin position="297"/>
        <end position="310"/>
    </location>
</feature>
<protein>
    <submittedName>
        <fullName evidence="2">Uncharacterized protein</fullName>
    </submittedName>
</protein>
<organism evidence="2 3">
    <name type="scientific">Hymenoscyphus fraxineus</name>
    <dbReference type="NCBI Taxonomy" id="746836"/>
    <lineage>
        <taxon>Eukaryota</taxon>
        <taxon>Fungi</taxon>
        <taxon>Dikarya</taxon>
        <taxon>Ascomycota</taxon>
        <taxon>Pezizomycotina</taxon>
        <taxon>Leotiomycetes</taxon>
        <taxon>Helotiales</taxon>
        <taxon>Helotiaceae</taxon>
        <taxon>Hymenoscyphus</taxon>
    </lineage>
</organism>
<evidence type="ECO:0000313" key="3">
    <source>
        <dbReference type="Proteomes" id="UP000696280"/>
    </source>
</evidence>